<gene>
    <name evidence="2" type="ORF">OHM77_08985</name>
</gene>
<dbReference type="Proteomes" id="UP001234916">
    <property type="component" value="Chromosome"/>
</dbReference>
<evidence type="ECO:0000313" key="2">
    <source>
        <dbReference type="EMBL" id="WIM04835.1"/>
    </source>
</evidence>
<keyword evidence="1" id="KW-0460">Magnesium</keyword>
<proteinExistence type="predicted"/>
<organism evidence="2">
    <name type="scientific">Candidatus Nitricoxidivorans perseverans</name>
    <dbReference type="NCBI Taxonomy" id="2975601"/>
    <lineage>
        <taxon>Bacteria</taxon>
        <taxon>Pseudomonadati</taxon>
        <taxon>Pseudomonadota</taxon>
        <taxon>Betaproteobacteria</taxon>
        <taxon>Nitrosomonadales</taxon>
        <taxon>Sterolibacteriaceae</taxon>
        <taxon>Candidatus Nitricoxidivorans</taxon>
    </lineage>
</organism>
<keyword evidence="1" id="KW-0533">Nickel</keyword>
<dbReference type="SUPFAM" id="SSF56762">
    <property type="entry name" value="HydB/Nqo4-like"/>
    <property type="match status" value="1"/>
</dbReference>
<dbReference type="GO" id="GO:0016151">
    <property type="term" value="F:nickel cation binding"/>
    <property type="evidence" value="ECO:0007669"/>
    <property type="project" value="InterPro"/>
</dbReference>
<dbReference type="AlphaFoldDB" id="A0AA49FJX5"/>
<accession>A0AA49FJX5</accession>
<dbReference type="Gene3D" id="1.10.645.10">
    <property type="entry name" value="Cytochrome-c3 Hydrogenase, chain B"/>
    <property type="match status" value="2"/>
</dbReference>
<dbReference type="InterPro" id="IPR001501">
    <property type="entry name" value="Ni-dep_hyd_lsu"/>
</dbReference>
<dbReference type="PANTHER" id="PTHR42958:SF4">
    <property type="entry name" value="HYDROGENASE EXPRESSION_FORMATION PROTEIN HUPK"/>
    <property type="match status" value="1"/>
</dbReference>
<dbReference type="InterPro" id="IPR050867">
    <property type="entry name" value="NiFe/NiFeSe_hydrgnase_LSU"/>
</dbReference>
<protein>
    <submittedName>
        <fullName evidence="2">Nickel-dependent hydrogenase large subunit</fullName>
    </submittedName>
</protein>
<reference evidence="2" key="1">
    <citation type="journal article" date="2023" name="Nat. Microbiol.">
        <title>Enrichment and characterization of a nitric oxide-reducing microbial community in a continuous bioreactor.</title>
        <authorList>
            <person name="Garrido-Amador P."/>
            <person name="Stortenbeker N."/>
            <person name="Wessels H.J.C.T."/>
            <person name="Speth D.R."/>
            <person name="Garcia-Heredia I."/>
            <person name="Kartal B."/>
        </authorList>
    </citation>
    <scope>NUCLEOTIDE SEQUENCE</scope>
    <source>
        <strain evidence="2">MAG1</strain>
    </source>
</reference>
<dbReference type="Pfam" id="PF00374">
    <property type="entry name" value="NiFeSe_Hases"/>
    <property type="match status" value="1"/>
</dbReference>
<name>A0AA49FJX5_9PROT</name>
<comment type="cofactor">
    <cofactor evidence="1">
        <name>Ni(2+)</name>
        <dbReference type="ChEBI" id="CHEBI:49786"/>
    </cofactor>
</comment>
<dbReference type="KEGG" id="npv:OHM77_08985"/>
<keyword evidence="1" id="KW-0479">Metal-binding</keyword>
<feature type="binding site" evidence="1">
    <location>
        <position position="313"/>
    </location>
    <ligand>
        <name>Mg(2+)</name>
        <dbReference type="ChEBI" id="CHEBI:18420"/>
    </ligand>
</feature>
<sequence length="366" mass="39191">MIAEGKLEFEITWNGKRITGAAVNSSRPVFASRVLEGKLVDEAVRRVPFLFGVCGKAQGVAAAAACDAARGIEAASGVRDGRERAIAAECLQEYLWRLFIDLPPLIGEAARPGDLAGLRRRRPVAAGAAEWRDIAADAEALLEERVYGMKPRAWLELDAEKLGRWTDDAALPSTRMLARLRGFRFRSPRGFLPWLGPAELAGVVAPAMEANDAFAAAPTWQGKAAETGALARQRFHPLLADGLAADGGGAATRLLARLVELAALPEQLRRPVASGVRAAAPRRAAGIAAVETARGTLIHRVDLDGVKVAHYRIVAPTEWNFHPRGAFPRGLAGMPARDENEARRAAALLAHALDPCVAYGIRVQHA</sequence>
<feature type="binding site" evidence="1">
    <location>
        <position position="356"/>
    </location>
    <ligand>
        <name>Ni(2+)</name>
        <dbReference type="ChEBI" id="CHEBI:49786"/>
    </ligand>
</feature>
<dbReference type="InterPro" id="IPR029014">
    <property type="entry name" value="NiFe-Hase_large"/>
</dbReference>
<dbReference type="EMBL" id="CP107246">
    <property type="protein sequence ID" value="WIM04835.1"/>
    <property type="molecule type" value="Genomic_DNA"/>
</dbReference>
<dbReference type="PANTHER" id="PTHR42958">
    <property type="entry name" value="HYDROGENASE-2 LARGE CHAIN"/>
    <property type="match status" value="1"/>
</dbReference>
<evidence type="ECO:0000256" key="1">
    <source>
        <dbReference type="PIRSR" id="PIRSR601501-1"/>
    </source>
</evidence>